<dbReference type="AlphaFoldDB" id="A0AAU9SSN9"/>
<accession>A0AAU9SSN9</accession>
<proteinExistence type="predicted"/>
<sequence>MSQIDQKISILDLYVKEINKKISSLHQELLHLPTTISITSPLIHQKESGLKSLKAQLHSIQNQPKAQSQLPFDIFTPYPIYTYTLYGPNTTTLISPRPKTFWIVLLFANQCCRETPSYRKRNSQSFRWIERL</sequence>
<protein>
    <submittedName>
        <fullName evidence="1">Uncharacterized protein</fullName>
    </submittedName>
</protein>
<organism evidence="1 2">
    <name type="scientific">Thlaspi arvense</name>
    <name type="common">Field penny-cress</name>
    <dbReference type="NCBI Taxonomy" id="13288"/>
    <lineage>
        <taxon>Eukaryota</taxon>
        <taxon>Viridiplantae</taxon>
        <taxon>Streptophyta</taxon>
        <taxon>Embryophyta</taxon>
        <taxon>Tracheophyta</taxon>
        <taxon>Spermatophyta</taxon>
        <taxon>Magnoliopsida</taxon>
        <taxon>eudicotyledons</taxon>
        <taxon>Gunneridae</taxon>
        <taxon>Pentapetalae</taxon>
        <taxon>rosids</taxon>
        <taxon>malvids</taxon>
        <taxon>Brassicales</taxon>
        <taxon>Brassicaceae</taxon>
        <taxon>Thlaspideae</taxon>
        <taxon>Thlaspi</taxon>
    </lineage>
</organism>
<gene>
    <name evidence="1" type="ORF">TAV2_LOCUS21327</name>
</gene>
<name>A0AAU9SSN9_THLAR</name>
<evidence type="ECO:0000313" key="1">
    <source>
        <dbReference type="EMBL" id="CAH2070654.1"/>
    </source>
</evidence>
<dbReference type="EMBL" id="OU466862">
    <property type="protein sequence ID" value="CAH2070654.1"/>
    <property type="molecule type" value="Genomic_DNA"/>
</dbReference>
<evidence type="ECO:0000313" key="2">
    <source>
        <dbReference type="Proteomes" id="UP000836841"/>
    </source>
</evidence>
<reference evidence="1 2" key="1">
    <citation type="submission" date="2022-03" db="EMBL/GenBank/DDBJ databases">
        <authorList>
            <person name="Nunn A."/>
            <person name="Chopra R."/>
            <person name="Nunn A."/>
            <person name="Contreras Garrido A."/>
        </authorList>
    </citation>
    <scope>NUCLEOTIDE SEQUENCE [LARGE SCALE GENOMIC DNA]</scope>
</reference>
<keyword evidence="2" id="KW-1185">Reference proteome</keyword>
<dbReference type="Proteomes" id="UP000836841">
    <property type="component" value="Chromosome 6"/>
</dbReference>